<accession>A0ACC2GAQ2</accession>
<dbReference type="Proteomes" id="UP001157502">
    <property type="component" value="Chromosome 15"/>
</dbReference>
<evidence type="ECO:0000313" key="2">
    <source>
        <dbReference type="Proteomes" id="UP001157502"/>
    </source>
</evidence>
<dbReference type="EMBL" id="CM055742">
    <property type="protein sequence ID" value="KAJ8000565.1"/>
    <property type="molecule type" value="Genomic_DNA"/>
</dbReference>
<keyword evidence="2" id="KW-1185">Reference proteome</keyword>
<evidence type="ECO:0000313" key="1">
    <source>
        <dbReference type="EMBL" id="KAJ8000565.1"/>
    </source>
</evidence>
<name>A0ACC2GAQ2_DALPE</name>
<sequence>MPNHTVDCLKDCDICRSRVPSSVEPKGPKAEKTRQVDEQAAVFAVTCAGPRPDGVGNTSTLCSASPRSLKQEARHIRRQTTCVPVGLGQRRRGITGNLLGAPDEGIWRVTRQGLGRVPASHHRGDELRVEARCRSLNP</sequence>
<proteinExistence type="predicted"/>
<gene>
    <name evidence="1" type="ORF">DPEC_G00181710</name>
</gene>
<comment type="caution">
    <text evidence="1">The sequence shown here is derived from an EMBL/GenBank/DDBJ whole genome shotgun (WGS) entry which is preliminary data.</text>
</comment>
<reference evidence="1" key="1">
    <citation type="submission" date="2021-05" db="EMBL/GenBank/DDBJ databases">
        <authorList>
            <person name="Pan Q."/>
            <person name="Jouanno E."/>
            <person name="Zahm M."/>
            <person name="Klopp C."/>
            <person name="Cabau C."/>
            <person name="Louis A."/>
            <person name="Berthelot C."/>
            <person name="Parey E."/>
            <person name="Roest Crollius H."/>
            <person name="Montfort J."/>
            <person name="Robinson-Rechavi M."/>
            <person name="Bouchez O."/>
            <person name="Lampietro C."/>
            <person name="Lopez Roques C."/>
            <person name="Donnadieu C."/>
            <person name="Postlethwait J."/>
            <person name="Bobe J."/>
            <person name="Dillon D."/>
            <person name="Chandos A."/>
            <person name="von Hippel F."/>
            <person name="Guiguen Y."/>
        </authorList>
    </citation>
    <scope>NUCLEOTIDE SEQUENCE</scope>
    <source>
        <strain evidence="1">YG-Jan2019</strain>
    </source>
</reference>
<protein>
    <submittedName>
        <fullName evidence="1">Uncharacterized protein</fullName>
    </submittedName>
</protein>
<organism evidence="1 2">
    <name type="scientific">Dallia pectoralis</name>
    <name type="common">Alaska blackfish</name>
    <dbReference type="NCBI Taxonomy" id="75939"/>
    <lineage>
        <taxon>Eukaryota</taxon>
        <taxon>Metazoa</taxon>
        <taxon>Chordata</taxon>
        <taxon>Craniata</taxon>
        <taxon>Vertebrata</taxon>
        <taxon>Euteleostomi</taxon>
        <taxon>Actinopterygii</taxon>
        <taxon>Neopterygii</taxon>
        <taxon>Teleostei</taxon>
        <taxon>Protacanthopterygii</taxon>
        <taxon>Esociformes</taxon>
        <taxon>Umbridae</taxon>
        <taxon>Dallia</taxon>
    </lineage>
</organism>